<reference evidence="2" key="1">
    <citation type="submission" date="2021-01" db="UniProtKB">
        <authorList>
            <consortium name="EnsemblPlants"/>
        </authorList>
    </citation>
    <scope>IDENTIFICATION</scope>
</reference>
<sequence>MKNESTDKNSSRSNVQVNHGPSDAEFAKLEAEFAFLFPPDLRAILSSGLPAGPGFPDWRGKSGLKAALDLPIAAASFQIVKNGLWSKLLAPAEPDKALRAAKAALKRAPRLVSVFNHCYIPCNPPLAGNPIFFVDEDKIFCCGFDLFDFFEREALFHSLEPHSLKKQRSASYNVVISPSPSSSSSSRRSLDRPRWIEFWSEASTDRSVNKGKPERVAASRRIEHFSLGGAGQWAPPPQPPPQLPSAQISQPRGLFSILKKIRGVIFKKLYYN</sequence>
<dbReference type="AlphaFoldDB" id="A0A7N0TDP7"/>
<name>A0A7N0TDP7_KALFE</name>
<dbReference type="PANTHER" id="PTHR32011">
    <property type="entry name" value="OS08G0472400 PROTEIN"/>
    <property type="match status" value="1"/>
</dbReference>
<proteinExistence type="predicted"/>
<dbReference type="Gramene" id="Kaladp0033s0314.1.v1.1">
    <property type="protein sequence ID" value="Kaladp0033s0314.1.v1.1"/>
    <property type="gene ID" value="Kaladp0033s0314.v1.1"/>
</dbReference>
<feature type="region of interest" description="Disordered" evidence="1">
    <location>
        <begin position="1"/>
        <end position="20"/>
    </location>
</feature>
<dbReference type="Proteomes" id="UP000594263">
    <property type="component" value="Unplaced"/>
</dbReference>
<keyword evidence="3" id="KW-1185">Reference proteome</keyword>
<protein>
    <submittedName>
        <fullName evidence="2">Uncharacterized protein</fullName>
    </submittedName>
</protein>
<feature type="compositionally biased region" description="Basic and acidic residues" evidence="1">
    <location>
        <begin position="1"/>
        <end position="10"/>
    </location>
</feature>
<evidence type="ECO:0000313" key="2">
    <source>
        <dbReference type="EnsemblPlants" id="Kaladp0033s0314.1.v1.1"/>
    </source>
</evidence>
<evidence type="ECO:0000313" key="3">
    <source>
        <dbReference type="Proteomes" id="UP000594263"/>
    </source>
</evidence>
<dbReference type="EnsemblPlants" id="Kaladp0033s0314.1.v1.1">
    <property type="protein sequence ID" value="Kaladp0033s0314.1.v1.1"/>
    <property type="gene ID" value="Kaladp0033s0314.v1.1"/>
</dbReference>
<evidence type="ECO:0000256" key="1">
    <source>
        <dbReference type="SAM" id="MobiDB-lite"/>
    </source>
</evidence>
<organism evidence="2 3">
    <name type="scientific">Kalanchoe fedtschenkoi</name>
    <name type="common">Lavender scallops</name>
    <name type="synonym">South American air plant</name>
    <dbReference type="NCBI Taxonomy" id="63787"/>
    <lineage>
        <taxon>Eukaryota</taxon>
        <taxon>Viridiplantae</taxon>
        <taxon>Streptophyta</taxon>
        <taxon>Embryophyta</taxon>
        <taxon>Tracheophyta</taxon>
        <taxon>Spermatophyta</taxon>
        <taxon>Magnoliopsida</taxon>
        <taxon>eudicotyledons</taxon>
        <taxon>Gunneridae</taxon>
        <taxon>Pentapetalae</taxon>
        <taxon>Saxifragales</taxon>
        <taxon>Crassulaceae</taxon>
        <taxon>Kalanchoe</taxon>
    </lineage>
</organism>
<accession>A0A7N0TDP7</accession>
<dbReference type="PANTHER" id="PTHR32011:SF2">
    <property type="entry name" value="OS08G0472400 PROTEIN"/>
    <property type="match status" value="1"/>
</dbReference>